<keyword evidence="2" id="KW-0812">Transmembrane</keyword>
<dbReference type="EMBL" id="OX451736">
    <property type="protein sequence ID" value="CAI8585802.1"/>
    <property type="molecule type" value="Genomic_DNA"/>
</dbReference>
<name>A0AAV0YK76_VICFA</name>
<proteinExistence type="predicted"/>
<dbReference type="PANTHER" id="PTHR15678:SF10">
    <property type="entry name" value="LOCALIZATION AND RNA POL II PROMOTER FMP27 DOMAIN PROTEIN"/>
    <property type="match status" value="1"/>
</dbReference>
<feature type="region of interest" description="Disordered" evidence="1">
    <location>
        <begin position="270"/>
        <end position="296"/>
    </location>
</feature>
<gene>
    <name evidence="3" type="ORF">VFH_I224120</name>
</gene>
<organism evidence="3 4">
    <name type="scientific">Vicia faba</name>
    <name type="common">Broad bean</name>
    <name type="synonym">Faba vulgaris</name>
    <dbReference type="NCBI Taxonomy" id="3906"/>
    <lineage>
        <taxon>Eukaryota</taxon>
        <taxon>Viridiplantae</taxon>
        <taxon>Streptophyta</taxon>
        <taxon>Embryophyta</taxon>
        <taxon>Tracheophyta</taxon>
        <taxon>Spermatophyta</taxon>
        <taxon>Magnoliopsida</taxon>
        <taxon>eudicotyledons</taxon>
        <taxon>Gunneridae</taxon>
        <taxon>Pentapetalae</taxon>
        <taxon>rosids</taxon>
        <taxon>fabids</taxon>
        <taxon>Fabales</taxon>
        <taxon>Fabaceae</taxon>
        <taxon>Papilionoideae</taxon>
        <taxon>50 kb inversion clade</taxon>
        <taxon>NPAAA clade</taxon>
        <taxon>Hologalegina</taxon>
        <taxon>IRL clade</taxon>
        <taxon>Fabeae</taxon>
        <taxon>Vicia</taxon>
    </lineage>
</organism>
<dbReference type="Pfam" id="PF10344">
    <property type="entry name" value="Hobbit"/>
    <property type="match status" value="1"/>
</dbReference>
<dbReference type="Proteomes" id="UP001157006">
    <property type="component" value="Chromosome 1L"/>
</dbReference>
<feature type="transmembrane region" description="Helical" evidence="2">
    <location>
        <begin position="12"/>
        <end position="34"/>
    </location>
</feature>
<protein>
    <submittedName>
        <fullName evidence="3">Uncharacterized protein</fullName>
    </submittedName>
</protein>
<reference evidence="3 4" key="1">
    <citation type="submission" date="2023-01" db="EMBL/GenBank/DDBJ databases">
        <authorList>
            <person name="Kreplak J."/>
        </authorList>
    </citation>
    <scope>NUCLEOTIDE SEQUENCE [LARGE SCALE GENOMIC DNA]</scope>
</reference>
<accession>A0AAV0YK76</accession>
<evidence type="ECO:0000256" key="1">
    <source>
        <dbReference type="SAM" id="MobiDB-lite"/>
    </source>
</evidence>
<sequence length="492" mass="54331">MAASAANFLSIFFLFCVAVFLIFTFCSALLSWILSRILGASVEFCVGGCNSLRDVAVKFVKGATESVSIGEIKLSLLYSSVEPGVGFRSWNPKLQLSICNLEVVMRPTSTNKSSGKKKTKKSKTRSLGKGKWKIIVNIARYFSFSMTELVLKTPKGTVGIGKVNVDISKGGGPESNLFISLHILPIVVHIGDPQVSYDQLSKFSVGGCSVSSQASAAPTEKPSAPFICEKFSVSCEFGHHREVSIVIKNVDVSIGEVTVNLNERLLIKKKRSSESSSGSDRSSLDPMSTKQSSTKQEKLARFSSLFPEKVGFNLPKLNVNFEHSEHGLSVENSITGIQFNSIKSRSNKHIGESTRFHFQLEFREIHLLREASASVLEITKVNLVSFVYVPVQSTSLARAETEIKLGRSQCNIIMSRLKPWLRLHSSKKKKVVLREEASVVKPKSNESKTITWTCKFSTPEITIVLYNMAGFPVYHVSICTYIISLFYEPKLA</sequence>
<feature type="compositionally biased region" description="Polar residues" evidence="1">
    <location>
        <begin position="285"/>
        <end position="294"/>
    </location>
</feature>
<dbReference type="InterPro" id="IPR045167">
    <property type="entry name" value="Hobbit"/>
</dbReference>
<dbReference type="PANTHER" id="PTHR15678">
    <property type="entry name" value="ANTIGEN MLAA-22-RELATED"/>
    <property type="match status" value="1"/>
</dbReference>
<dbReference type="AlphaFoldDB" id="A0AAV0YK76"/>
<evidence type="ECO:0000256" key="2">
    <source>
        <dbReference type="SAM" id="Phobius"/>
    </source>
</evidence>
<keyword evidence="4" id="KW-1185">Reference proteome</keyword>
<evidence type="ECO:0000313" key="4">
    <source>
        <dbReference type="Proteomes" id="UP001157006"/>
    </source>
</evidence>
<evidence type="ECO:0000313" key="3">
    <source>
        <dbReference type="EMBL" id="CAI8585802.1"/>
    </source>
</evidence>
<keyword evidence="2" id="KW-1133">Transmembrane helix</keyword>
<keyword evidence="2" id="KW-0472">Membrane</keyword>